<gene>
    <name evidence="2" type="ORF">PVAP13_7NG358348</name>
</gene>
<comment type="caution">
    <text evidence="2">The sequence shown here is derived from an EMBL/GenBank/DDBJ whole genome shotgun (WGS) entry which is preliminary data.</text>
</comment>
<protein>
    <submittedName>
        <fullName evidence="2">Uncharacterized protein</fullName>
    </submittedName>
</protein>
<evidence type="ECO:0000313" key="2">
    <source>
        <dbReference type="EMBL" id="KAG2567476.1"/>
    </source>
</evidence>
<dbReference type="EMBL" id="CM029050">
    <property type="protein sequence ID" value="KAG2567476.1"/>
    <property type="molecule type" value="Genomic_DNA"/>
</dbReference>
<keyword evidence="3" id="KW-1185">Reference proteome</keyword>
<dbReference type="Proteomes" id="UP000823388">
    <property type="component" value="Chromosome 7N"/>
</dbReference>
<organism evidence="2 3">
    <name type="scientific">Panicum virgatum</name>
    <name type="common">Blackwell switchgrass</name>
    <dbReference type="NCBI Taxonomy" id="38727"/>
    <lineage>
        <taxon>Eukaryota</taxon>
        <taxon>Viridiplantae</taxon>
        <taxon>Streptophyta</taxon>
        <taxon>Embryophyta</taxon>
        <taxon>Tracheophyta</taxon>
        <taxon>Spermatophyta</taxon>
        <taxon>Magnoliopsida</taxon>
        <taxon>Liliopsida</taxon>
        <taxon>Poales</taxon>
        <taxon>Poaceae</taxon>
        <taxon>PACMAD clade</taxon>
        <taxon>Panicoideae</taxon>
        <taxon>Panicodae</taxon>
        <taxon>Paniceae</taxon>
        <taxon>Panicinae</taxon>
        <taxon>Panicum</taxon>
        <taxon>Panicum sect. Hiantes</taxon>
    </lineage>
</organism>
<accession>A0A8T0Q9C7</accession>
<feature type="compositionally biased region" description="Polar residues" evidence="1">
    <location>
        <begin position="83"/>
        <end position="100"/>
    </location>
</feature>
<dbReference type="AlphaFoldDB" id="A0A8T0Q9C7"/>
<sequence>MLSTCGNVRCVCAEISSARRTGHTWRQGQRPPGRAVHGQTGSCPDPTNFGLAKRGPRGRQSVPPVHPRTASACMHAKVEQRGSHTQQHASSHMPPTTHPSWSWPHLIQTAPGSGQVRSEAAAASEDVPSALPRTSSGLKKRGAAAMTAEAAKREHGSSERHD</sequence>
<reference evidence="2" key="1">
    <citation type="submission" date="2020-05" db="EMBL/GenBank/DDBJ databases">
        <title>WGS assembly of Panicum virgatum.</title>
        <authorList>
            <person name="Lovell J.T."/>
            <person name="Jenkins J."/>
            <person name="Shu S."/>
            <person name="Juenger T.E."/>
            <person name="Schmutz J."/>
        </authorList>
    </citation>
    <scope>NUCLEOTIDE SEQUENCE</scope>
    <source>
        <strain evidence="2">AP13</strain>
    </source>
</reference>
<proteinExistence type="predicted"/>
<name>A0A8T0Q9C7_PANVG</name>
<evidence type="ECO:0000313" key="3">
    <source>
        <dbReference type="Proteomes" id="UP000823388"/>
    </source>
</evidence>
<evidence type="ECO:0000256" key="1">
    <source>
        <dbReference type="SAM" id="MobiDB-lite"/>
    </source>
</evidence>
<feature type="region of interest" description="Disordered" evidence="1">
    <location>
        <begin position="20"/>
        <end position="162"/>
    </location>
</feature>
<feature type="compositionally biased region" description="Basic and acidic residues" evidence="1">
    <location>
        <begin position="150"/>
        <end position="162"/>
    </location>
</feature>